<comment type="cofactor">
    <cofactor evidence="1">
        <name>adenosylcob(III)alamin</name>
        <dbReference type="ChEBI" id="CHEBI:18408"/>
    </cofactor>
</comment>
<evidence type="ECO:0000256" key="7">
    <source>
        <dbReference type="ARBA" id="ARBA00023285"/>
    </source>
</evidence>
<dbReference type="InterPro" id="IPR006158">
    <property type="entry name" value="Cobalamin-bd"/>
</dbReference>
<comment type="caution">
    <text evidence="10">The sequence shown here is derived from an EMBL/GenBank/DDBJ whole genome shotgun (WGS) entry which is preliminary data.</text>
</comment>
<dbReference type="GO" id="GO:0004494">
    <property type="term" value="F:methylmalonyl-CoA mutase activity"/>
    <property type="evidence" value="ECO:0007669"/>
    <property type="project" value="UniProtKB-EC"/>
</dbReference>
<accession>A0A502CTD9</accession>
<feature type="region of interest" description="Disordered" evidence="8">
    <location>
        <begin position="1"/>
        <end position="32"/>
    </location>
</feature>
<sequence length="706" mass="75916">MAEHTDVPTPPPTSPATPVTDASEPSRPERDHPWVMRTYAGHSSAAASNELYRRNLAKGQTGLSVAFDLPTQTGYDPDHPLARGEVGKVGVPISHIGDMRALFDDIPLDQMNTSMTINATAMWLLALYQVVAEEQAQASGADPQAAVRALAGTTQNDIIKEYLSRGTYVFAPGPSLRLITDMVAYTVSDIPKWNPINICSYHLQEAGATPVQEIAYSICTAIAVLDAVRDSGQVPPERFGEVVARISFFVNAGVRFVEEMCKMRAFLQLWDELTRDRYGVADAKQRRFRYGVQVNSLGLTEAQPENNVQRIVLEMLGVTLSKDARARAVQLPAWNEALGLPRPWDQQWSLRMQQVLAFESDLLEYEDLFTGSLVVEGKVAELVAGAQAEIARVQEMGGAVPAVESGYMKSALVASHSLRRQRIEAGEDVVVGVNRFETTEPNPLTADLDAAIQTVDHDVEAKASAAVRQWREERDADPQGRERAAAALAALSRDARSGANLMPASLEAARAGLTTGEWAQALRAEFGEFRAPTGVSGSVGVSSGGSDELKAVREEVRRTGVELGEGLRVLVAKPGLDGHSNGAEQVAVRARDAGFEVVYQGIRLTPEQIVAAAVAEDVHLVGISILSGSHMELVPEILAGLRAAGAGDVPVIVGGIIPDTDARALRAQGVAAVFTPKDFGLNDIMGQFVTIIRAARGLEERTTQPV</sequence>
<evidence type="ECO:0000259" key="9">
    <source>
        <dbReference type="PROSITE" id="PS51332"/>
    </source>
</evidence>
<evidence type="ECO:0000256" key="8">
    <source>
        <dbReference type="SAM" id="MobiDB-lite"/>
    </source>
</evidence>
<dbReference type="AlphaFoldDB" id="A0A502CTD9"/>
<protein>
    <submittedName>
        <fullName evidence="10">Protein meaA</fullName>
    </submittedName>
</protein>
<evidence type="ECO:0000313" key="11">
    <source>
        <dbReference type="Proteomes" id="UP000317722"/>
    </source>
</evidence>
<dbReference type="InterPro" id="IPR016176">
    <property type="entry name" value="Cbl-dep_enz_cat"/>
</dbReference>
<dbReference type="Pfam" id="PF01642">
    <property type="entry name" value="MM_CoA_mutase"/>
    <property type="match status" value="1"/>
</dbReference>
<dbReference type="Gene3D" id="3.20.20.240">
    <property type="entry name" value="Methylmalonyl-CoA mutase"/>
    <property type="match status" value="1"/>
</dbReference>
<dbReference type="InterPro" id="IPR006159">
    <property type="entry name" value="Acid_CoA_mut_C"/>
</dbReference>
<evidence type="ECO:0000256" key="3">
    <source>
        <dbReference type="ARBA" id="ARBA00011870"/>
    </source>
</evidence>
<dbReference type="CDD" id="cd02071">
    <property type="entry name" value="MM_CoA_mut_B12_BD"/>
    <property type="match status" value="1"/>
</dbReference>
<evidence type="ECO:0000256" key="6">
    <source>
        <dbReference type="ARBA" id="ARBA00023235"/>
    </source>
</evidence>
<proteinExistence type="inferred from homology"/>
<dbReference type="GO" id="GO:0031419">
    <property type="term" value="F:cobalamin binding"/>
    <property type="evidence" value="ECO:0007669"/>
    <property type="project" value="UniProtKB-KW"/>
</dbReference>
<comment type="similarity">
    <text evidence="2">Belongs to the methylmalonyl-CoA mutase family.</text>
</comment>
<dbReference type="PANTHER" id="PTHR48101:SF3">
    <property type="entry name" value="COENZYME B12-DEPENDENT MUTASE"/>
    <property type="match status" value="1"/>
</dbReference>
<keyword evidence="5" id="KW-0479">Metal-binding</keyword>
<keyword evidence="7" id="KW-0170">Cobalt</keyword>
<dbReference type="InterPro" id="IPR006099">
    <property type="entry name" value="MeMalonylCoA_mutase_a/b_cat"/>
</dbReference>
<dbReference type="SUPFAM" id="SSF52242">
    <property type="entry name" value="Cobalamin (vitamin B12)-binding domain"/>
    <property type="match status" value="1"/>
</dbReference>
<organism evidence="10 11">
    <name type="scientific">Pedococcus bigeumensis</name>
    <dbReference type="NCBI Taxonomy" id="433644"/>
    <lineage>
        <taxon>Bacteria</taxon>
        <taxon>Bacillati</taxon>
        <taxon>Actinomycetota</taxon>
        <taxon>Actinomycetes</taxon>
        <taxon>Micrococcales</taxon>
        <taxon>Intrasporangiaceae</taxon>
        <taxon>Pedococcus</taxon>
    </lineage>
</organism>
<evidence type="ECO:0000313" key="10">
    <source>
        <dbReference type="EMBL" id="TPG16103.1"/>
    </source>
</evidence>
<dbReference type="InterPro" id="IPR036724">
    <property type="entry name" value="Cobalamin-bd_sf"/>
</dbReference>
<keyword evidence="11" id="KW-1185">Reference proteome</keyword>
<dbReference type="PANTHER" id="PTHR48101">
    <property type="entry name" value="METHYLMALONYL-COA MUTASE, MITOCHONDRIAL-RELATED"/>
    <property type="match status" value="1"/>
</dbReference>
<dbReference type="InterPro" id="IPR006098">
    <property type="entry name" value="MMCoA_mutase_a_cat"/>
</dbReference>
<dbReference type="Pfam" id="PF02310">
    <property type="entry name" value="B12-binding"/>
    <property type="match status" value="1"/>
</dbReference>
<dbReference type="OrthoDB" id="9762378at2"/>
<evidence type="ECO:0000256" key="2">
    <source>
        <dbReference type="ARBA" id="ARBA00008465"/>
    </source>
</evidence>
<name>A0A502CTD9_9MICO</name>
<comment type="subunit">
    <text evidence="3">Heterodimer of an alpha and a beta chain.</text>
</comment>
<dbReference type="SUPFAM" id="SSF51703">
    <property type="entry name" value="Cobalamin (vitamin B12)-dependent enzymes"/>
    <property type="match status" value="1"/>
</dbReference>
<dbReference type="Gene3D" id="3.40.50.280">
    <property type="entry name" value="Cobalamin-binding domain"/>
    <property type="match status" value="1"/>
</dbReference>
<gene>
    <name evidence="10" type="ORF">EAH86_12800</name>
</gene>
<reference evidence="10 11" key="1">
    <citation type="journal article" date="2019" name="Environ. Microbiol.">
        <title>Species interactions and distinct microbial communities in high Arctic permafrost affected cryosols are associated with the CH4 and CO2 gas fluxes.</title>
        <authorList>
            <person name="Altshuler I."/>
            <person name="Hamel J."/>
            <person name="Turney S."/>
            <person name="Magnuson E."/>
            <person name="Levesque R."/>
            <person name="Greer C."/>
            <person name="Whyte L.G."/>
        </authorList>
    </citation>
    <scope>NUCLEOTIDE SEQUENCE [LARGE SCALE GENOMIC DNA]</scope>
    <source>
        <strain evidence="10 11">S9.3A</strain>
    </source>
</reference>
<dbReference type="Proteomes" id="UP000317722">
    <property type="component" value="Unassembled WGS sequence"/>
</dbReference>
<dbReference type="NCBIfam" id="TIGR00640">
    <property type="entry name" value="acid_CoA_mut_C"/>
    <property type="match status" value="1"/>
</dbReference>
<dbReference type="PROSITE" id="PS51332">
    <property type="entry name" value="B12_BINDING"/>
    <property type="match status" value="1"/>
</dbReference>
<dbReference type="GO" id="GO:0046872">
    <property type="term" value="F:metal ion binding"/>
    <property type="evidence" value="ECO:0007669"/>
    <property type="project" value="UniProtKB-KW"/>
</dbReference>
<feature type="domain" description="B12-binding" evidence="9">
    <location>
        <begin position="566"/>
        <end position="695"/>
    </location>
</feature>
<dbReference type="EMBL" id="RCZM01000004">
    <property type="protein sequence ID" value="TPG16103.1"/>
    <property type="molecule type" value="Genomic_DNA"/>
</dbReference>
<evidence type="ECO:0000256" key="4">
    <source>
        <dbReference type="ARBA" id="ARBA00022628"/>
    </source>
</evidence>
<dbReference type="NCBIfam" id="TIGR00641">
    <property type="entry name" value="acid_CoA_mut_N"/>
    <property type="match status" value="1"/>
</dbReference>
<keyword evidence="4" id="KW-0846">Cobalamin</keyword>
<evidence type="ECO:0000256" key="5">
    <source>
        <dbReference type="ARBA" id="ARBA00022723"/>
    </source>
</evidence>
<evidence type="ECO:0000256" key="1">
    <source>
        <dbReference type="ARBA" id="ARBA00001922"/>
    </source>
</evidence>
<keyword evidence="6" id="KW-0413">Isomerase</keyword>